<reference evidence="3 4" key="1">
    <citation type="submission" date="2016-09" db="EMBL/GenBank/DDBJ databases">
        <title>Genomic analysis reveals versatility of anaerobic energy metabolism of Geosporobacter ferrireducens IRF9 of phylum Firmicutes.</title>
        <authorList>
            <person name="Kim S.-J."/>
        </authorList>
    </citation>
    <scope>NUCLEOTIDE SEQUENCE [LARGE SCALE GENOMIC DNA]</scope>
    <source>
        <strain evidence="3 4">IRF9</strain>
    </source>
</reference>
<evidence type="ECO:0000256" key="1">
    <source>
        <dbReference type="SAM" id="Coils"/>
    </source>
</evidence>
<dbReference type="CDD" id="cd10944">
    <property type="entry name" value="CE4_SmPgdA_like"/>
    <property type="match status" value="1"/>
</dbReference>
<dbReference type="Gene3D" id="3.20.20.370">
    <property type="entry name" value="Glycoside hydrolase/deacetylase"/>
    <property type="match status" value="1"/>
</dbReference>
<feature type="coiled-coil region" evidence="1">
    <location>
        <begin position="5"/>
        <end position="53"/>
    </location>
</feature>
<keyword evidence="1" id="KW-0175">Coiled coil</keyword>
<keyword evidence="4" id="KW-1185">Reference proteome</keyword>
<dbReference type="PANTHER" id="PTHR10587">
    <property type="entry name" value="GLYCOSYL TRANSFERASE-RELATED"/>
    <property type="match status" value="1"/>
</dbReference>
<sequence>MIQTYQELQQSYETLETEKSQMVQEKEQLEKELEALKNENDSYQKEIESLKTPIAQNKNDTKTAAQNKTAYLTFDDGPSPNTIKILDVLKKYDIKATFFVIGSETETSKKIYKRIAEEGHALGNHTYSHNYNKIYSSVESYMEDTWKLEALLDEAAGVKPKIIRFPGGSKNQASTRTGGKGFMAELITRLQEEGYQYFDWNVTSKDASAVTQEKEIIIRSVLEGVQGKKDAIILFHDNAPKTTTVEALPEIIDALKEKGYKFEVLSESSYYVHHR</sequence>
<accession>A0A1D8GQQ8</accession>
<dbReference type="GO" id="GO:0005975">
    <property type="term" value="P:carbohydrate metabolic process"/>
    <property type="evidence" value="ECO:0007669"/>
    <property type="project" value="InterPro"/>
</dbReference>
<dbReference type="GO" id="GO:0016810">
    <property type="term" value="F:hydrolase activity, acting on carbon-nitrogen (but not peptide) bonds"/>
    <property type="evidence" value="ECO:0007669"/>
    <property type="project" value="InterPro"/>
</dbReference>
<evidence type="ECO:0000313" key="4">
    <source>
        <dbReference type="Proteomes" id="UP000095743"/>
    </source>
</evidence>
<dbReference type="PROSITE" id="PS51677">
    <property type="entry name" value="NODB"/>
    <property type="match status" value="1"/>
</dbReference>
<proteinExistence type="predicted"/>
<gene>
    <name evidence="3" type="ORF">Gferi_20340</name>
</gene>
<dbReference type="Pfam" id="PF01522">
    <property type="entry name" value="Polysacc_deac_1"/>
    <property type="match status" value="1"/>
</dbReference>
<dbReference type="InterPro" id="IPR011330">
    <property type="entry name" value="Glyco_hydro/deAcase_b/a-brl"/>
</dbReference>
<dbReference type="PANTHER" id="PTHR10587:SF125">
    <property type="entry name" value="POLYSACCHARIDE DEACETYLASE YHEN-RELATED"/>
    <property type="match status" value="1"/>
</dbReference>
<dbReference type="Proteomes" id="UP000095743">
    <property type="component" value="Chromosome"/>
</dbReference>
<feature type="domain" description="NodB homology" evidence="2">
    <location>
        <begin position="68"/>
        <end position="263"/>
    </location>
</feature>
<evidence type="ECO:0000259" key="2">
    <source>
        <dbReference type="PROSITE" id="PS51677"/>
    </source>
</evidence>
<dbReference type="SUPFAM" id="SSF88713">
    <property type="entry name" value="Glycoside hydrolase/deacetylase"/>
    <property type="match status" value="1"/>
</dbReference>
<dbReference type="EMBL" id="CP017269">
    <property type="protein sequence ID" value="AOT73229.1"/>
    <property type="molecule type" value="Genomic_DNA"/>
</dbReference>
<dbReference type="InterPro" id="IPR050248">
    <property type="entry name" value="Polysacc_deacetylase_ArnD"/>
</dbReference>
<evidence type="ECO:0000313" key="3">
    <source>
        <dbReference type="EMBL" id="AOT73229.1"/>
    </source>
</evidence>
<name>A0A1D8GQQ8_9FIRM</name>
<dbReference type="AlphaFoldDB" id="A0A1D8GQQ8"/>
<protein>
    <recommendedName>
        <fullName evidence="2">NodB homology domain-containing protein</fullName>
    </recommendedName>
</protein>
<organism evidence="3 4">
    <name type="scientific">Geosporobacter ferrireducens</name>
    <dbReference type="NCBI Taxonomy" id="1424294"/>
    <lineage>
        <taxon>Bacteria</taxon>
        <taxon>Bacillati</taxon>
        <taxon>Bacillota</taxon>
        <taxon>Clostridia</taxon>
        <taxon>Peptostreptococcales</taxon>
        <taxon>Thermotaleaceae</taxon>
        <taxon>Geosporobacter</taxon>
    </lineage>
</organism>
<dbReference type="InterPro" id="IPR002509">
    <property type="entry name" value="NODB_dom"/>
</dbReference>
<dbReference type="KEGG" id="gfe:Gferi_20340"/>
<dbReference type="STRING" id="1424294.Gferi_20340"/>